<keyword evidence="9" id="KW-0234">DNA repair</keyword>
<keyword evidence="5 15" id="KW-0347">Helicase</keyword>
<evidence type="ECO:0000259" key="16">
    <source>
        <dbReference type="PROSITE" id="PS51198"/>
    </source>
</evidence>
<dbReference type="AlphaFoldDB" id="A0A1M5U9R6"/>
<evidence type="ECO:0000256" key="10">
    <source>
        <dbReference type="ARBA" id="ARBA00023235"/>
    </source>
</evidence>
<name>A0A1M5U9R6_9RHOB</name>
<gene>
    <name evidence="18" type="ORF">SAMN05443551_2546</name>
</gene>
<dbReference type="Pfam" id="PF12705">
    <property type="entry name" value="PDDEXK_1"/>
    <property type="match status" value="1"/>
</dbReference>
<dbReference type="InterPro" id="IPR014017">
    <property type="entry name" value="DNA_helicase_UvrD-like_C"/>
</dbReference>
<dbReference type="SUPFAM" id="SSF52980">
    <property type="entry name" value="Restriction endonuclease-like"/>
    <property type="match status" value="1"/>
</dbReference>
<keyword evidence="1" id="KW-0540">Nuclease</keyword>
<dbReference type="Gene3D" id="3.90.320.10">
    <property type="match status" value="1"/>
</dbReference>
<evidence type="ECO:0000256" key="13">
    <source>
        <dbReference type="ARBA" id="ARBA00034923"/>
    </source>
</evidence>
<evidence type="ECO:0000256" key="14">
    <source>
        <dbReference type="ARBA" id="ARBA00048988"/>
    </source>
</evidence>
<keyword evidence="10" id="KW-0413">Isomerase</keyword>
<evidence type="ECO:0000256" key="8">
    <source>
        <dbReference type="ARBA" id="ARBA00023125"/>
    </source>
</evidence>
<dbReference type="EC" id="5.6.2.4" evidence="12"/>
<evidence type="ECO:0000256" key="7">
    <source>
        <dbReference type="ARBA" id="ARBA00022840"/>
    </source>
</evidence>
<evidence type="ECO:0000256" key="6">
    <source>
        <dbReference type="ARBA" id="ARBA00022839"/>
    </source>
</evidence>
<keyword evidence="6" id="KW-0269">Exonuclease</keyword>
<keyword evidence="3" id="KW-0227">DNA damage</keyword>
<dbReference type="InterPro" id="IPR011604">
    <property type="entry name" value="PDDEXK-like_dom_sf"/>
</dbReference>
<protein>
    <recommendedName>
        <fullName evidence="12">DNA 3'-5' helicase</fullName>
        <ecNumber evidence="12">5.6.2.4</ecNumber>
    </recommendedName>
    <alternativeName>
        <fullName evidence="13">DNA 3'-5' helicase II</fullName>
    </alternativeName>
</protein>
<dbReference type="Pfam" id="PF13361">
    <property type="entry name" value="UvrD_C"/>
    <property type="match status" value="1"/>
</dbReference>
<evidence type="ECO:0000256" key="15">
    <source>
        <dbReference type="PROSITE-ProRule" id="PRU00560"/>
    </source>
</evidence>
<dbReference type="EMBL" id="FQXC01000003">
    <property type="protein sequence ID" value="SHH59658.1"/>
    <property type="molecule type" value="Genomic_DNA"/>
</dbReference>
<evidence type="ECO:0000313" key="18">
    <source>
        <dbReference type="EMBL" id="SHH59658.1"/>
    </source>
</evidence>
<dbReference type="GO" id="GO:0005829">
    <property type="term" value="C:cytosol"/>
    <property type="evidence" value="ECO:0007669"/>
    <property type="project" value="TreeGrafter"/>
</dbReference>
<organism evidence="18 19">
    <name type="scientific">Marivita hallyeonensis</name>
    <dbReference type="NCBI Taxonomy" id="996342"/>
    <lineage>
        <taxon>Bacteria</taxon>
        <taxon>Pseudomonadati</taxon>
        <taxon>Pseudomonadota</taxon>
        <taxon>Alphaproteobacteria</taxon>
        <taxon>Rhodobacterales</taxon>
        <taxon>Roseobacteraceae</taxon>
        <taxon>Marivita</taxon>
    </lineage>
</organism>
<dbReference type="NCBIfam" id="TIGR02784">
    <property type="entry name" value="addA_alphas"/>
    <property type="match status" value="1"/>
</dbReference>
<dbReference type="PROSITE" id="PS51198">
    <property type="entry name" value="UVRD_HELICASE_ATP_BIND"/>
    <property type="match status" value="1"/>
</dbReference>
<evidence type="ECO:0000256" key="2">
    <source>
        <dbReference type="ARBA" id="ARBA00022741"/>
    </source>
</evidence>
<dbReference type="Gene3D" id="1.10.486.10">
    <property type="entry name" value="PCRA, domain 4"/>
    <property type="match status" value="1"/>
</dbReference>
<accession>A0A1M5U9R6</accession>
<dbReference type="OrthoDB" id="9810135at2"/>
<evidence type="ECO:0000256" key="12">
    <source>
        <dbReference type="ARBA" id="ARBA00034808"/>
    </source>
</evidence>
<comment type="catalytic activity">
    <reaction evidence="11">
        <text>Couples ATP hydrolysis with the unwinding of duplex DNA by translocating in the 3'-5' direction.</text>
        <dbReference type="EC" id="5.6.2.4"/>
    </reaction>
</comment>
<keyword evidence="8" id="KW-0238">DNA-binding</keyword>
<evidence type="ECO:0000256" key="9">
    <source>
        <dbReference type="ARBA" id="ARBA00023204"/>
    </source>
</evidence>
<keyword evidence="2 15" id="KW-0547">Nucleotide-binding</keyword>
<dbReference type="InterPro" id="IPR014151">
    <property type="entry name" value="DNA_helicase_AddA"/>
</dbReference>
<dbReference type="InterPro" id="IPR038726">
    <property type="entry name" value="PDDEXK_AddAB-type"/>
</dbReference>
<feature type="domain" description="UvrD-like helicase ATP-binding" evidence="16">
    <location>
        <begin position="3"/>
        <end position="472"/>
    </location>
</feature>
<keyword evidence="4 15" id="KW-0378">Hydrolase</keyword>
<dbReference type="RefSeq" id="WP_072777954.1">
    <property type="nucleotide sequence ID" value="NZ_FQXC01000003.1"/>
</dbReference>
<dbReference type="GO" id="GO:0004527">
    <property type="term" value="F:exonuclease activity"/>
    <property type="evidence" value="ECO:0007669"/>
    <property type="project" value="UniProtKB-KW"/>
</dbReference>
<comment type="catalytic activity">
    <reaction evidence="14">
        <text>ATP + H2O = ADP + phosphate + H(+)</text>
        <dbReference type="Rhea" id="RHEA:13065"/>
        <dbReference type="ChEBI" id="CHEBI:15377"/>
        <dbReference type="ChEBI" id="CHEBI:15378"/>
        <dbReference type="ChEBI" id="CHEBI:30616"/>
        <dbReference type="ChEBI" id="CHEBI:43474"/>
        <dbReference type="ChEBI" id="CHEBI:456216"/>
        <dbReference type="EC" id="5.6.2.4"/>
    </reaction>
</comment>
<dbReference type="STRING" id="996342.SAMN05443551_2546"/>
<dbReference type="PANTHER" id="PTHR11070:SF2">
    <property type="entry name" value="ATP-DEPENDENT DNA HELICASE SRS2"/>
    <property type="match status" value="1"/>
</dbReference>
<evidence type="ECO:0000259" key="17">
    <source>
        <dbReference type="PROSITE" id="PS51217"/>
    </source>
</evidence>
<dbReference type="GO" id="GO:0000725">
    <property type="term" value="P:recombinational repair"/>
    <property type="evidence" value="ECO:0007669"/>
    <property type="project" value="TreeGrafter"/>
</dbReference>
<evidence type="ECO:0000256" key="11">
    <source>
        <dbReference type="ARBA" id="ARBA00034617"/>
    </source>
</evidence>
<feature type="domain" description="UvrD-like helicase C-terminal" evidence="17">
    <location>
        <begin position="489"/>
        <end position="778"/>
    </location>
</feature>
<dbReference type="Gene3D" id="3.40.50.300">
    <property type="entry name" value="P-loop containing nucleotide triphosphate hydrolases"/>
    <property type="match status" value="4"/>
</dbReference>
<evidence type="ECO:0000313" key="19">
    <source>
        <dbReference type="Proteomes" id="UP000184221"/>
    </source>
</evidence>
<evidence type="ECO:0000256" key="1">
    <source>
        <dbReference type="ARBA" id="ARBA00022722"/>
    </source>
</evidence>
<dbReference type="GO" id="GO:0003677">
    <property type="term" value="F:DNA binding"/>
    <property type="evidence" value="ECO:0007669"/>
    <property type="project" value="UniProtKB-KW"/>
</dbReference>
<dbReference type="PROSITE" id="PS51217">
    <property type="entry name" value="UVRD_HELICASE_CTER"/>
    <property type="match status" value="1"/>
</dbReference>
<dbReference type="GO" id="GO:0033202">
    <property type="term" value="C:DNA helicase complex"/>
    <property type="evidence" value="ECO:0007669"/>
    <property type="project" value="TreeGrafter"/>
</dbReference>
<reference evidence="18 19" key="1">
    <citation type="submission" date="2016-11" db="EMBL/GenBank/DDBJ databases">
        <authorList>
            <person name="Jaros S."/>
            <person name="Januszkiewicz K."/>
            <person name="Wedrychowicz H."/>
        </authorList>
    </citation>
    <scope>NUCLEOTIDE SEQUENCE [LARGE SCALE GENOMIC DNA]</scope>
    <source>
        <strain evidence="18 19">DSM 29431</strain>
    </source>
</reference>
<sequence length="1131" mass="124743">MIRDDATEAQVRAADPTASTWLGANAGSGKTRVLTDRVARLLLGGTRPEHILCLTFTNAAASEMQNRLFRRLGEWAMLDDKALTRQLLELGESKEALDTPFLSRARTLFARAIETPGGLRIQTIHAFCASILRRFPLEAGVSPQFQEIDDRAAQLLREQVLDDMALGPDADLVAEIARIASNNPLQELAEKVIAHRDGFSPALDRTALLERYGLKPDDTMARVLAVVFPSDEQAFLAGLVSDLRAGVGMDNTLADAIETVQAGGVEALHEMEQVVFTQKGEVRKSLPPSAKLRKSALAPSVARLEDMYARVEAARETRLALDAVDRDVTLHRFAERFLERYETAKQARGWLDFDDLISRTRTLLTDQKQAQWVLYRLDGGIDHILVDEAQDTSPAQWDVIEKLAQEFVAGEGARTGDRRTIFVVGDKKQSIYSFQGADPKEFDRMRASFRAQMQGTDAPLLDGQLSYSFRSSMPILRVVDDLFKGRDEAGFLPDQTHISFHADLPGRVDLWPMIEPAEAEDDDLPWDTPVDRVSPKHHNVILAQRVARFIARTLEGGTALPTGKAEDGSIETRPVHAGDFLILVRSRGALFHEMLKACKTLGLPIAGADKLKVMAELAVQDLRALLSFLATQEDSLSLASALRSPLFGLDEQAIFDLAHRRKSPHLWEELRKRRDDFPEVLAVLDDLRKQLDFLRPYDLLERILIRHRGRQKLIGRLGEEAEDGIDALLAQALSYEQTDIPSLTGFLHWMETDDIEIKRTVDSAGARIRIMTIHGAKGLEAPIVIVPDTHRKTSQSSKESFVIADGSAHWRGSDKTRAAFQRAAVERARQADEQETDRLLYVALTRAEKWLVVAGAGKPDRQAQSWHDRISATMTTCGAVPYAIGLGDDAQDEGLRLEHMTWPAPTASPAVFATLGTPILPDHFNRPAPAPAPAIDVLSPSDLGGAKALPGADGDLTDVAKERGTLIHHLLDVLPNVPTADRTEIAQRLLDGHPQAEDLLQEVLAVLDAPHLSEVFAQSTLSEVPVTASIDGFGQSVMHGVIDRLIITEAKITAVDFKTNRTVPQSESDCPEGLLRQMGAYRAILAQIYPEKSIEVGLLWTRTATYMPLSETLTTQALVRAHHLDAPVQGT</sequence>
<feature type="binding site" evidence="15">
    <location>
        <begin position="24"/>
        <end position="31"/>
    </location>
    <ligand>
        <name>ATP</name>
        <dbReference type="ChEBI" id="CHEBI:30616"/>
    </ligand>
</feature>
<evidence type="ECO:0000256" key="5">
    <source>
        <dbReference type="ARBA" id="ARBA00022806"/>
    </source>
</evidence>
<dbReference type="InterPro" id="IPR027417">
    <property type="entry name" value="P-loop_NTPase"/>
</dbReference>
<dbReference type="InterPro" id="IPR011335">
    <property type="entry name" value="Restrct_endonuc-II-like"/>
</dbReference>
<dbReference type="GO" id="GO:0043138">
    <property type="term" value="F:3'-5' DNA helicase activity"/>
    <property type="evidence" value="ECO:0007669"/>
    <property type="project" value="UniProtKB-EC"/>
</dbReference>
<dbReference type="InterPro" id="IPR000212">
    <property type="entry name" value="DNA_helicase_UvrD/REP"/>
</dbReference>
<dbReference type="GO" id="GO:0005524">
    <property type="term" value="F:ATP binding"/>
    <property type="evidence" value="ECO:0007669"/>
    <property type="project" value="UniProtKB-UniRule"/>
</dbReference>
<dbReference type="SUPFAM" id="SSF52540">
    <property type="entry name" value="P-loop containing nucleoside triphosphate hydrolases"/>
    <property type="match status" value="1"/>
</dbReference>
<dbReference type="InterPro" id="IPR014016">
    <property type="entry name" value="UvrD-like_ATP-bd"/>
</dbReference>
<evidence type="ECO:0000256" key="3">
    <source>
        <dbReference type="ARBA" id="ARBA00022763"/>
    </source>
</evidence>
<dbReference type="PANTHER" id="PTHR11070">
    <property type="entry name" value="UVRD / RECB / PCRA DNA HELICASE FAMILY MEMBER"/>
    <property type="match status" value="1"/>
</dbReference>
<evidence type="ECO:0000256" key="4">
    <source>
        <dbReference type="ARBA" id="ARBA00022801"/>
    </source>
</evidence>
<dbReference type="Proteomes" id="UP000184221">
    <property type="component" value="Unassembled WGS sequence"/>
</dbReference>
<keyword evidence="19" id="KW-1185">Reference proteome</keyword>
<dbReference type="Pfam" id="PF00580">
    <property type="entry name" value="UvrD-helicase"/>
    <property type="match status" value="1"/>
</dbReference>
<keyword evidence="7 15" id="KW-0067">ATP-binding</keyword>
<proteinExistence type="predicted"/>